<feature type="region of interest" description="Disordered" evidence="1">
    <location>
        <begin position="38"/>
        <end position="82"/>
    </location>
</feature>
<evidence type="ECO:0000313" key="3">
    <source>
        <dbReference type="Proteomes" id="UP000016930"/>
    </source>
</evidence>
<dbReference type="HOGENOM" id="CLU_127772_0_0_1"/>
<evidence type="ECO:0000256" key="1">
    <source>
        <dbReference type="SAM" id="MobiDB-lite"/>
    </source>
</evidence>
<sequence length="164" mass="17694">MVCYRNPVVRIPETTSVLTQTHCVVDSKFPEDAKYISKVTPDIPPSPSRENPGQVYPRSDPQAAPSESVPGTGGEHEAGFMQSMSNPFALESILGDLDHSLSKVVATLQREEASAGASTDEDALLRKFKGWQQELLQIRTGVKKHATSRDVGSGPQEGGGLFND</sequence>
<dbReference type="OrthoDB" id="2560792at2759"/>
<gene>
    <name evidence="2" type="ORF">CERSUDRAFT_54332</name>
</gene>
<proteinExistence type="predicted"/>
<name>M2R9J8_CERS8</name>
<accession>M2R9J8</accession>
<dbReference type="AlphaFoldDB" id="M2R9J8"/>
<protein>
    <submittedName>
        <fullName evidence="2">Uncharacterized protein</fullName>
    </submittedName>
</protein>
<reference evidence="2 3" key="1">
    <citation type="journal article" date="2012" name="Proc. Natl. Acad. Sci. U.S.A.">
        <title>Comparative genomics of Ceriporiopsis subvermispora and Phanerochaete chrysosporium provide insight into selective ligninolysis.</title>
        <authorList>
            <person name="Fernandez-Fueyo E."/>
            <person name="Ruiz-Duenas F.J."/>
            <person name="Ferreira P."/>
            <person name="Floudas D."/>
            <person name="Hibbett D.S."/>
            <person name="Canessa P."/>
            <person name="Larrondo L.F."/>
            <person name="James T.Y."/>
            <person name="Seelenfreund D."/>
            <person name="Lobos S."/>
            <person name="Polanco R."/>
            <person name="Tello M."/>
            <person name="Honda Y."/>
            <person name="Watanabe T."/>
            <person name="Watanabe T."/>
            <person name="Ryu J.S."/>
            <person name="Kubicek C.P."/>
            <person name="Schmoll M."/>
            <person name="Gaskell J."/>
            <person name="Hammel K.E."/>
            <person name="St John F.J."/>
            <person name="Vanden Wymelenberg A."/>
            <person name="Sabat G."/>
            <person name="Splinter BonDurant S."/>
            <person name="Syed K."/>
            <person name="Yadav J.S."/>
            <person name="Doddapaneni H."/>
            <person name="Subramanian V."/>
            <person name="Lavin J.L."/>
            <person name="Oguiza J.A."/>
            <person name="Perez G."/>
            <person name="Pisabarro A.G."/>
            <person name="Ramirez L."/>
            <person name="Santoyo F."/>
            <person name="Master E."/>
            <person name="Coutinho P.M."/>
            <person name="Henrissat B."/>
            <person name="Lombard V."/>
            <person name="Magnuson J.K."/>
            <person name="Kuees U."/>
            <person name="Hori C."/>
            <person name="Igarashi K."/>
            <person name="Samejima M."/>
            <person name="Held B.W."/>
            <person name="Barry K.W."/>
            <person name="LaButti K.M."/>
            <person name="Lapidus A."/>
            <person name="Lindquist E.A."/>
            <person name="Lucas S.M."/>
            <person name="Riley R."/>
            <person name="Salamov A.A."/>
            <person name="Hoffmeister D."/>
            <person name="Schwenk D."/>
            <person name="Hadar Y."/>
            <person name="Yarden O."/>
            <person name="de Vries R.P."/>
            <person name="Wiebenga A."/>
            <person name="Stenlid J."/>
            <person name="Eastwood D."/>
            <person name="Grigoriev I.V."/>
            <person name="Berka R.M."/>
            <person name="Blanchette R.A."/>
            <person name="Kersten P."/>
            <person name="Martinez A.T."/>
            <person name="Vicuna R."/>
            <person name="Cullen D."/>
        </authorList>
    </citation>
    <scope>NUCLEOTIDE SEQUENCE [LARGE SCALE GENOMIC DNA]</scope>
    <source>
        <strain evidence="2 3">B</strain>
    </source>
</reference>
<dbReference type="EMBL" id="KB445801">
    <property type="protein sequence ID" value="EMD35122.1"/>
    <property type="molecule type" value="Genomic_DNA"/>
</dbReference>
<dbReference type="Proteomes" id="UP000016930">
    <property type="component" value="Unassembled WGS sequence"/>
</dbReference>
<feature type="region of interest" description="Disordered" evidence="1">
    <location>
        <begin position="141"/>
        <end position="164"/>
    </location>
</feature>
<organism evidence="2 3">
    <name type="scientific">Ceriporiopsis subvermispora (strain B)</name>
    <name type="common">White-rot fungus</name>
    <name type="synonym">Gelatoporia subvermispora</name>
    <dbReference type="NCBI Taxonomy" id="914234"/>
    <lineage>
        <taxon>Eukaryota</taxon>
        <taxon>Fungi</taxon>
        <taxon>Dikarya</taxon>
        <taxon>Basidiomycota</taxon>
        <taxon>Agaricomycotina</taxon>
        <taxon>Agaricomycetes</taxon>
        <taxon>Polyporales</taxon>
        <taxon>Gelatoporiaceae</taxon>
        <taxon>Gelatoporia</taxon>
    </lineage>
</organism>
<feature type="compositionally biased region" description="Gly residues" evidence="1">
    <location>
        <begin position="155"/>
        <end position="164"/>
    </location>
</feature>
<keyword evidence="3" id="KW-1185">Reference proteome</keyword>
<evidence type="ECO:0000313" key="2">
    <source>
        <dbReference type="EMBL" id="EMD35122.1"/>
    </source>
</evidence>